<dbReference type="Pfam" id="PF07532">
    <property type="entry name" value="Big_4"/>
    <property type="match status" value="1"/>
</dbReference>
<dbReference type="Pfam" id="PF20578">
    <property type="entry name" value="aBig_2"/>
    <property type="match status" value="2"/>
</dbReference>
<accession>A0A166I912</accession>
<dbReference type="GO" id="GO:0016798">
    <property type="term" value="F:hydrolase activity, acting on glycosyl bonds"/>
    <property type="evidence" value="ECO:0007669"/>
    <property type="project" value="UniProtKB-KW"/>
</dbReference>
<dbReference type="InterPro" id="IPR013320">
    <property type="entry name" value="ConA-like_dom_sf"/>
</dbReference>
<keyword evidence="3" id="KW-0732">Signal</keyword>
<evidence type="ECO:0000256" key="1">
    <source>
        <dbReference type="ARBA" id="ARBA00022801"/>
    </source>
</evidence>
<dbReference type="AlphaFoldDB" id="A0A166I912"/>
<dbReference type="InterPro" id="IPR011081">
    <property type="entry name" value="Big_4"/>
</dbReference>
<reference evidence="6 8" key="1">
    <citation type="submission" date="2015-08" db="EMBL/GenBank/DDBJ databases">
        <title>Draft Genome Sequence of Rathayibacter sp. Strain VKM Ac-2596 Isolated from Leaf Gall Induced by Plant-Parasitic Nematodes.</title>
        <authorList>
            <person name="Vasilenko O.V."/>
            <person name="Starodumova I.P."/>
            <person name="Tarlachkov S.V."/>
            <person name="Dorofeeva L.V."/>
            <person name="Evtushenko L.I."/>
        </authorList>
    </citation>
    <scope>NUCLEOTIDE SEQUENCE [LARGE SCALE GENOMIC DNA]</scope>
    <source>
        <strain evidence="6 8">VKM Ac-2596</strain>
    </source>
</reference>
<dbReference type="Proteomes" id="UP000465031">
    <property type="component" value="Chromosome"/>
</dbReference>
<evidence type="ECO:0000313" key="8">
    <source>
        <dbReference type="Proteomes" id="UP000076717"/>
    </source>
</evidence>
<dbReference type="CDD" id="cd08983">
    <property type="entry name" value="GH43_Bt3655-like"/>
    <property type="match status" value="1"/>
</dbReference>
<dbReference type="Gene3D" id="2.115.10.20">
    <property type="entry name" value="Glycosyl hydrolase domain, family 43"/>
    <property type="match status" value="1"/>
</dbReference>
<evidence type="ECO:0000256" key="2">
    <source>
        <dbReference type="ARBA" id="ARBA00023295"/>
    </source>
</evidence>
<dbReference type="Pfam" id="PF13385">
    <property type="entry name" value="Laminin_G_3"/>
    <property type="match status" value="1"/>
</dbReference>
<dbReference type="InterPro" id="IPR046780">
    <property type="entry name" value="aBig_2"/>
</dbReference>
<feature type="domain" description="Atrophied bacterial Ig" evidence="5">
    <location>
        <begin position="356"/>
        <end position="445"/>
    </location>
</feature>
<keyword evidence="2" id="KW-0326">Glycosidase</keyword>
<evidence type="ECO:0000259" key="5">
    <source>
        <dbReference type="Pfam" id="PF20578"/>
    </source>
</evidence>
<feature type="domain" description="Bacterial Ig-like" evidence="4">
    <location>
        <begin position="810"/>
        <end position="864"/>
    </location>
</feature>
<dbReference type="Gene3D" id="2.60.120.200">
    <property type="match status" value="1"/>
</dbReference>
<reference evidence="9" key="3">
    <citation type="submission" date="2019-12" db="EMBL/GenBank/DDBJ databases">
        <title>Complete and draft genome sequences of new strains and members of some known species of the genus Rathayibacter isolated from plants.</title>
        <authorList>
            <person name="Tarlachkov S.V."/>
            <person name="Starodumova I.P."/>
            <person name="Dorofeeva L.V."/>
            <person name="Prisyazhnaya N.V."/>
            <person name="Leyn S."/>
            <person name="Zlamal J."/>
            <person name="Elan M."/>
            <person name="Osterman A.L."/>
            <person name="Nadler S."/>
            <person name="Subbotin S.A."/>
            <person name="Evtushenko L.I."/>
        </authorList>
    </citation>
    <scope>NUCLEOTIDE SEQUENCE [LARGE SCALE GENOMIC DNA]</scope>
    <source>
        <strain evidence="9">VKM Ac-2761</strain>
    </source>
</reference>
<evidence type="ECO:0000313" key="7">
    <source>
        <dbReference type="EMBL" id="QHC56783.1"/>
    </source>
</evidence>
<dbReference type="PATRIC" id="fig|1671680.3.peg.935"/>
<feature type="signal peptide" evidence="3">
    <location>
        <begin position="1"/>
        <end position="33"/>
    </location>
</feature>
<organism evidence="6 8">
    <name type="scientific">Rathayibacter tanaceti</name>
    <dbReference type="NCBI Taxonomy" id="1671680"/>
    <lineage>
        <taxon>Bacteria</taxon>
        <taxon>Bacillati</taxon>
        <taxon>Actinomycetota</taxon>
        <taxon>Actinomycetes</taxon>
        <taxon>Micrococcales</taxon>
        <taxon>Microbacteriaceae</taxon>
        <taxon>Rathayibacter</taxon>
    </lineage>
</organism>
<dbReference type="InterPro" id="IPR050727">
    <property type="entry name" value="GH43_arabinanases"/>
</dbReference>
<dbReference type="SUPFAM" id="SSF49899">
    <property type="entry name" value="Concanavalin A-like lectins/glucanases"/>
    <property type="match status" value="1"/>
</dbReference>
<keyword evidence="8" id="KW-1185">Reference proteome</keyword>
<keyword evidence="1" id="KW-0378">Hydrolase</keyword>
<dbReference type="PANTHER" id="PTHR43301:SF3">
    <property type="entry name" value="ARABINAN ENDO-1,5-ALPHA-L-ARABINOSIDASE A-RELATED"/>
    <property type="match status" value="1"/>
</dbReference>
<feature type="chain" id="PRO_5044057028" evidence="3">
    <location>
        <begin position="34"/>
        <end position="974"/>
    </location>
</feature>
<evidence type="ECO:0000259" key="4">
    <source>
        <dbReference type="Pfam" id="PF07532"/>
    </source>
</evidence>
<evidence type="ECO:0000256" key="3">
    <source>
        <dbReference type="SAM" id="SignalP"/>
    </source>
</evidence>
<dbReference type="PANTHER" id="PTHR43301">
    <property type="entry name" value="ARABINAN ENDO-1,5-ALPHA-L-ARABINOSIDASE"/>
    <property type="match status" value="1"/>
</dbReference>
<dbReference type="EMBL" id="CP047186">
    <property type="protein sequence ID" value="QHC56783.1"/>
    <property type="molecule type" value="Genomic_DNA"/>
</dbReference>
<sequence length="974" mass="100025">MRRSRTAVRTALAVATVAATALLGATIPSSAFGATETPLLHYTFDTAPSGTTVADSSGNGYSATLRGSGAQFRNGLISLPGGSASAAPSLEIPTAGLVGKKNLTFSTWLANKGGTGNVAAAFVGAPVAAGAQFSSGYWLLNPSNLSGYTKSVVTNSVNASAPYSTEVGAGATGTPTLGARTPSGLSLYTTVIDGTTGKLTVYVNGAQISQSTIARDVSSFGSSLVAYIARSTYNDPGWNGEMDDFAVYDSALSSTAVQALYSSQALDRAVASVTVPTEATAGFTVPTTASGVGITWRSSSPAVAITGGTATVTRPAAGQPDASATLTATYTVGSDSRSVDYVVTVAAQLDDATRVQRDLAAIAIPNVGDIRTNVSVPSTGALGSSIEWSVVSPSGATVRDGSAAGTRTLDVDRPAAGSPAIDVVVRATATSGAATRTRDVTLRVQPLPAGADDTEAYVWAFFTGEGDGAERISLAASKGDDALSWNTLNDGKPVFTSNLGTKGLRDPFIIRSPEGDKFFMLATDLKIDGLPGGFDTAQKSGSTYIEVWESTDLVNWSEQRHVKVSTDFAGNTWAPEAFWDEELDTYVVFWASNMYPTTNAADRTAVTYNQMMYATTDDFVTFSEATPWIDVKRGTGRGTIDSTVAKDGDTYYRFTKDEASMTLREEKSTDLLATITGSLPGAGGPADEWSLVKERVASGLPNGEPGKTFTSGEGPNVFPANEGDVNGLDWFLFIDQPNYHDGPNHYIPFGTDDLANGDSWQPLGAKLRAGLPQNADGGKPRHGTVVPVTRAEYQKVLEGYAPGLAVASVAPLTATTTAGTAPVLPRATITTAAGATSTADVAWEAVAPAAYAAAGTFTVSGVAQDASRMPVQVTVTVQSSLKVSATASSRCLAGKVVLTVVAKNGDTVPMDVSVSTSEGVKTFSGVKPGASASAAYTVRSTQLAAGQATVTGTATVGGTVVTAAATARYTTRSC</sequence>
<feature type="domain" description="Atrophied bacterial Ig" evidence="5">
    <location>
        <begin position="276"/>
        <end position="348"/>
    </location>
</feature>
<dbReference type="InterPro" id="IPR023296">
    <property type="entry name" value="Glyco_hydro_beta-prop_sf"/>
</dbReference>
<name>A0A166I912_9MICO</name>
<gene>
    <name evidence="6" type="ORF">ACH61_00890</name>
    <name evidence="7" type="ORF">GSU10_14860</name>
</gene>
<evidence type="ECO:0000313" key="9">
    <source>
        <dbReference type="Proteomes" id="UP000465031"/>
    </source>
</evidence>
<protein>
    <submittedName>
        <fullName evidence="6">Uncharacterized protein</fullName>
    </submittedName>
</protein>
<dbReference type="SUPFAM" id="SSF75005">
    <property type="entry name" value="Arabinanase/levansucrase/invertase"/>
    <property type="match status" value="1"/>
</dbReference>
<dbReference type="EMBL" id="LIIN01000019">
    <property type="protein sequence ID" value="KZX21971.1"/>
    <property type="molecule type" value="Genomic_DNA"/>
</dbReference>
<dbReference type="OrthoDB" id="9758923at2"/>
<dbReference type="RefSeq" id="WP_082845004.1">
    <property type="nucleotide sequence ID" value="NZ_CP047186.1"/>
</dbReference>
<evidence type="ECO:0000313" key="6">
    <source>
        <dbReference type="EMBL" id="KZX21971.1"/>
    </source>
</evidence>
<dbReference type="KEGG" id="rte:GSU10_14860"/>
<proteinExistence type="predicted"/>
<dbReference type="Proteomes" id="UP000076717">
    <property type="component" value="Unassembled WGS sequence"/>
</dbReference>
<reference evidence="7" key="2">
    <citation type="submission" date="2019-12" db="EMBL/GenBank/DDBJ databases">
        <title>Complete and Draft Genome Sequences of New Strains and Members of Some Known Species of the Genus Rathayibacter isolated from Plants.</title>
        <authorList>
            <person name="Tarlachkov S.V."/>
            <person name="Starodumova I.P."/>
            <person name="Dorofeeva L.V."/>
            <person name="Prisyazhnaya N.V."/>
            <person name="Leyn S.A."/>
            <person name="Zlamal J.E."/>
            <person name="Elane M.L."/>
            <person name="Osterman A.L."/>
            <person name="Nadler S.A."/>
            <person name="Subbotin S.A."/>
            <person name="Evtushenko L.I."/>
        </authorList>
    </citation>
    <scope>NUCLEOTIDE SEQUENCE</scope>
    <source>
        <strain evidence="7">VKM Ac-2761</strain>
    </source>
</reference>